<protein>
    <recommendedName>
        <fullName evidence="5">Isopenicillin N synthase-like Fe(2+) 2OG dioxygenase domain-containing protein</fullName>
    </recommendedName>
</protein>
<evidence type="ECO:0000313" key="6">
    <source>
        <dbReference type="EMBL" id="KAK2635558.1"/>
    </source>
</evidence>
<dbReference type="Pfam" id="PF03171">
    <property type="entry name" value="2OG-FeII_Oxy"/>
    <property type="match status" value="1"/>
</dbReference>
<proteinExistence type="inferred from homology"/>
<dbReference type="AlphaFoldDB" id="A0AAD9TH77"/>
<evidence type="ECO:0000256" key="4">
    <source>
        <dbReference type="ARBA" id="ARBA00023004"/>
    </source>
</evidence>
<evidence type="ECO:0000256" key="3">
    <source>
        <dbReference type="ARBA" id="ARBA00023002"/>
    </source>
</evidence>
<keyword evidence="4" id="KW-0408">Iron</keyword>
<dbReference type="Gene3D" id="2.60.120.330">
    <property type="entry name" value="B-lactam Antibiotic, Isopenicillin N Synthase, Chain"/>
    <property type="match status" value="1"/>
</dbReference>
<name>A0AAD9TH77_9ROSI</name>
<dbReference type="Proteomes" id="UP001280121">
    <property type="component" value="Unassembled WGS sequence"/>
</dbReference>
<dbReference type="SUPFAM" id="SSF51197">
    <property type="entry name" value="Clavaminate synthase-like"/>
    <property type="match status" value="1"/>
</dbReference>
<dbReference type="EMBL" id="JANJYI010000009">
    <property type="protein sequence ID" value="KAK2635558.1"/>
    <property type="molecule type" value="Genomic_DNA"/>
</dbReference>
<evidence type="ECO:0000313" key="7">
    <source>
        <dbReference type="Proteomes" id="UP001280121"/>
    </source>
</evidence>
<comment type="caution">
    <text evidence="6">The sequence shown here is derived from an EMBL/GenBank/DDBJ whole genome shotgun (WGS) entry which is preliminary data.</text>
</comment>
<evidence type="ECO:0000256" key="2">
    <source>
        <dbReference type="ARBA" id="ARBA00022723"/>
    </source>
</evidence>
<keyword evidence="7" id="KW-1185">Reference proteome</keyword>
<accession>A0AAD9TH77</accession>
<evidence type="ECO:0000256" key="1">
    <source>
        <dbReference type="ARBA" id="ARBA00008056"/>
    </source>
</evidence>
<dbReference type="PANTHER" id="PTHR10209:SF751">
    <property type="entry name" value="OS06G0255100 PROTEIN"/>
    <property type="match status" value="1"/>
</dbReference>
<dbReference type="PANTHER" id="PTHR10209">
    <property type="entry name" value="OXIDOREDUCTASE, 2OG-FE II OXYGENASE FAMILY PROTEIN"/>
    <property type="match status" value="1"/>
</dbReference>
<dbReference type="GO" id="GO:0016491">
    <property type="term" value="F:oxidoreductase activity"/>
    <property type="evidence" value="ECO:0007669"/>
    <property type="project" value="UniProtKB-KW"/>
</dbReference>
<feature type="domain" description="Isopenicillin N synthase-like Fe(2+) 2OG dioxygenase" evidence="5">
    <location>
        <begin position="151"/>
        <end position="196"/>
    </location>
</feature>
<sequence length="254" mass="29160">MAPATTTNTNTETYDRAKDIKEFDDAKIDVKGLVDSGITTIPRFFLHPPQPYPVSLPHLTLHSFQQLTFQAFMTLIFPPSLSNKLHMHHVDQLRLGPRIPGLDEIPEILRNEVVEWRECTKKLGEMLMELLCEGLRMEKGRLKELSFSEAPVMVGNYYPYCPEPDLTMGVKSHTNPRALMILLPNHIGQLQVKHDPEPSMEKLTIRQRQRHRLTLKLIGSRRLGDVEFFGGISFIGFTTDRLRFDDEGLETIRV</sequence>
<dbReference type="InterPro" id="IPR027443">
    <property type="entry name" value="IPNS-like_sf"/>
</dbReference>
<organism evidence="6 7">
    <name type="scientific">Dipteronia dyeriana</name>
    <dbReference type="NCBI Taxonomy" id="168575"/>
    <lineage>
        <taxon>Eukaryota</taxon>
        <taxon>Viridiplantae</taxon>
        <taxon>Streptophyta</taxon>
        <taxon>Embryophyta</taxon>
        <taxon>Tracheophyta</taxon>
        <taxon>Spermatophyta</taxon>
        <taxon>Magnoliopsida</taxon>
        <taxon>eudicotyledons</taxon>
        <taxon>Gunneridae</taxon>
        <taxon>Pentapetalae</taxon>
        <taxon>rosids</taxon>
        <taxon>malvids</taxon>
        <taxon>Sapindales</taxon>
        <taxon>Sapindaceae</taxon>
        <taxon>Hippocastanoideae</taxon>
        <taxon>Acereae</taxon>
        <taxon>Dipteronia</taxon>
    </lineage>
</organism>
<evidence type="ECO:0000259" key="5">
    <source>
        <dbReference type="Pfam" id="PF03171"/>
    </source>
</evidence>
<gene>
    <name evidence="6" type="ORF">Ddye_030350</name>
</gene>
<keyword evidence="2" id="KW-0479">Metal-binding</keyword>
<keyword evidence="3" id="KW-0560">Oxidoreductase</keyword>
<dbReference type="GO" id="GO:0046872">
    <property type="term" value="F:metal ion binding"/>
    <property type="evidence" value="ECO:0007669"/>
    <property type="project" value="UniProtKB-KW"/>
</dbReference>
<dbReference type="InterPro" id="IPR044861">
    <property type="entry name" value="IPNS-like_FE2OG_OXY"/>
</dbReference>
<comment type="similarity">
    <text evidence="1">Belongs to the iron/ascorbate-dependent oxidoreductase family.</text>
</comment>
<reference evidence="6" key="1">
    <citation type="journal article" date="2023" name="Plant J.">
        <title>Genome sequences and population genomics provide insights into the demographic history, inbreeding, and mutation load of two 'living fossil' tree species of Dipteronia.</title>
        <authorList>
            <person name="Feng Y."/>
            <person name="Comes H.P."/>
            <person name="Chen J."/>
            <person name="Zhu S."/>
            <person name="Lu R."/>
            <person name="Zhang X."/>
            <person name="Li P."/>
            <person name="Qiu J."/>
            <person name="Olsen K.M."/>
            <person name="Qiu Y."/>
        </authorList>
    </citation>
    <scope>NUCLEOTIDE SEQUENCE</scope>
    <source>
        <strain evidence="6">KIB01</strain>
    </source>
</reference>